<dbReference type="EMBL" id="GGYP01007601">
    <property type="protein sequence ID" value="MDE52372.1"/>
    <property type="molecule type" value="Transcribed_RNA"/>
</dbReference>
<evidence type="ECO:0000313" key="4">
    <source>
        <dbReference type="EMBL" id="MDE52372.1"/>
    </source>
</evidence>
<dbReference type="InterPro" id="IPR007515">
    <property type="entry name" value="Mss4"/>
</dbReference>
<dbReference type="GO" id="GO:0008270">
    <property type="term" value="F:zinc ion binding"/>
    <property type="evidence" value="ECO:0007669"/>
    <property type="project" value="TreeGrafter"/>
</dbReference>
<dbReference type="PANTHER" id="PTHR13276">
    <property type="entry name" value="GUANINE NUCLEOTIDE EXCHANGE FACTOR MSS4"/>
    <property type="match status" value="1"/>
</dbReference>
<dbReference type="GO" id="GO:0005829">
    <property type="term" value="C:cytosol"/>
    <property type="evidence" value="ECO:0007669"/>
    <property type="project" value="TreeGrafter"/>
</dbReference>
<dbReference type="GO" id="GO:0016020">
    <property type="term" value="C:membrane"/>
    <property type="evidence" value="ECO:0007669"/>
    <property type="project" value="TreeGrafter"/>
</dbReference>
<dbReference type="GO" id="GO:0006892">
    <property type="term" value="P:post-Golgi vesicle-mediated transport"/>
    <property type="evidence" value="ECO:0007669"/>
    <property type="project" value="TreeGrafter"/>
</dbReference>
<dbReference type="SUPFAM" id="SSF51316">
    <property type="entry name" value="Mss4-like"/>
    <property type="match status" value="1"/>
</dbReference>
<keyword evidence="1" id="KW-0813">Transport</keyword>
<keyword evidence="2" id="KW-0344">Guanine-nucleotide releasing factor</keyword>
<reference evidence="4" key="1">
    <citation type="submission" date="2018-10" db="EMBL/GenBank/DDBJ databases">
        <title>Transcriptome assembly of Aceria tosichella (Wheat curl mite) Type 2.</title>
        <authorList>
            <person name="Scully E.D."/>
            <person name="Geib S.M."/>
            <person name="Palmer N.A."/>
            <person name="Gupta A.K."/>
            <person name="Sarath G."/>
            <person name="Tatineni S."/>
        </authorList>
    </citation>
    <scope>NUCLEOTIDE SEQUENCE</scope>
    <source>
        <strain evidence="4">LincolnNE</strain>
    </source>
</reference>
<dbReference type="Gene3D" id="2.170.150.10">
    <property type="entry name" value="Metal Binding Protein, Guanine Nucleotide Exchange Factor, Chain A"/>
    <property type="match status" value="1"/>
</dbReference>
<dbReference type="InterPro" id="IPR011057">
    <property type="entry name" value="Mss4-like_sf"/>
</dbReference>
<dbReference type="GO" id="GO:0015031">
    <property type="term" value="P:protein transport"/>
    <property type="evidence" value="ECO:0007669"/>
    <property type="project" value="UniProtKB-KW"/>
</dbReference>
<sequence length="149" mass="17194">MDESVSRLTDILGQERLENFASPAPNLMNNNEIHCDCKTVILKPHNAKLIVPTGPMLEIENELRNYQKEGKIFNDIIRGCYWLVDDMYKFEHMAFTKEINEQNLSQANNPSALKGLRYLACAECNLCPLGWFDPSTKESYLHLWTDKKV</sequence>
<dbReference type="PROSITE" id="PS51796">
    <property type="entry name" value="MSS4"/>
    <property type="match status" value="1"/>
</dbReference>
<dbReference type="InterPro" id="IPR011323">
    <property type="entry name" value="Mss4/transl-control_tumour"/>
</dbReference>
<accession>A0A6G1SQW1</accession>
<gene>
    <name evidence="4" type="ORF">g.18560</name>
</gene>
<dbReference type="AlphaFoldDB" id="A0A6G1SQW1"/>
<dbReference type="Pfam" id="PF04421">
    <property type="entry name" value="Mss4"/>
    <property type="match status" value="1"/>
</dbReference>
<protein>
    <submittedName>
        <fullName evidence="4">Uncharacterized protein</fullName>
    </submittedName>
</protein>
<evidence type="ECO:0000256" key="1">
    <source>
        <dbReference type="ARBA" id="ARBA00022448"/>
    </source>
</evidence>
<proteinExistence type="predicted"/>
<evidence type="ECO:0000256" key="3">
    <source>
        <dbReference type="ARBA" id="ARBA00022927"/>
    </source>
</evidence>
<evidence type="ECO:0000256" key="2">
    <source>
        <dbReference type="ARBA" id="ARBA00022658"/>
    </source>
</evidence>
<name>A0A6G1SQW1_9ACAR</name>
<dbReference type="GO" id="GO:0007264">
    <property type="term" value="P:small GTPase-mediated signal transduction"/>
    <property type="evidence" value="ECO:0007669"/>
    <property type="project" value="InterPro"/>
</dbReference>
<dbReference type="GO" id="GO:0005085">
    <property type="term" value="F:guanyl-nucleotide exchange factor activity"/>
    <property type="evidence" value="ECO:0007669"/>
    <property type="project" value="UniProtKB-KW"/>
</dbReference>
<dbReference type="PANTHER" id="PTHR13276:SF0">
    <property type="entry name" value="GUANINE NUCLEOTIDE EXCHANGE FACTOR MSS4"/>
    <property type="match status" value="1"/>
</dbReference>
<keyword evidence="3" id="KW-0653">Protein transport</keyword>
<organism evidence="4">
    <name type="scientific">Aceria tosichella</name>
    <name type="common">wheat curl mite</name>
    <dbReference type="NCBI Taxonomy" id="561515"/>
    <lineage>
        <taxon>Eukaryota</taxon>
        <taxon>Metazoa</taxon>
        <taxon>Ecdysozoa</taxon>
        <taxon>Arthropoda</taxon>
        <taxon>Chelicerata</taxon>
        <taxon>Arachnida</taxon>
        <taxon>Acari</taxon>
        <taxon>Acariformes</taxon>
        <taxon>Trombidiformes</taxon>
        <taxon>Prostigmata</taxon>
        <taxon>Eupodina</taxon>
        <taxon>Eriophyoidea</taxon>
        <taxon>Eriophyidae</taxon>
        <taxon>Eriophyinae</taxon>
        <taxon>Aceriini</taxon>
        <taxon>Aceria</taxon>
    </lineage>
</organism>